<dbReference type="Proteomes" id="UP001501470">
    <property type="component" value="Unassembled WGS sequence"/>
</dbReference>
<comment type="subcellular location">
    <subcellularLocation>
        <location evidence="1">Membrane</location>
    </subcellularLocation>
</comment>
<comment type="caution">
    <text evidence="3">The sequence shown here is derived from an EMBL/GenBank/DDBJ whole genome shotgun (WGS) entry which is preliminary data.</text>
</comment>
<dbReference type="RefSeq" id="WP_344508896.1">
    <property type="nucleotide sequence ID" value="NZ_BAAAQD010000020.1"/>
</dbReference>
<protein>
    <recommendedName>
        <fullName evidence="5">Mce-associated membrane protein</fullName>
    </recommendedName>
</protein>
<keyword evidence="4" id="KW-1185">Reference proteome</keyword>
<reference evidence="3 4" key="1">
    <citation type="journal article" date="2019" name="Int. J. Syst. Evol. Microbiol.">
        <title>The Global Catalogue of Microorganisms (GCM) 10K type strain sequencing project: providing services to taxonomists for standard genome sequencing and annotation.</title>
        <authorList>
            <consortium name="The Broad Institute Genomics Platform"/>
            <consortium name="The Broad Institute Genome Sequencing Center for Infectious Disease"/>
            <person name="Wu L."/>
            <person name="Ma J."/>
        </authorList>
    </citation>
    <scope>NUCLEOTIDE SEQUENCE [LARGE SCALE GENOMIC DNA]</scope>
    <source>
        <strain evidence="3 4">JCM 15933</strain>
    </source>
</reference>
<evidence type="ECO:0008006" key="5">
    <source>
        <dbReference type="Google" id="ProtNLM"/>
    </source>
</evidence>
<keyword evidence="2" id="KW-0472">Membrane</keyword>
<name>A0ABN2BWS9_9ACTN</name>
<evidence type="ECO:0000313" key="3">
    <source>
        <dbReference type="EMBL" id="GAA1548969.1"/>
    </source>
</evidence>
<dbReference type="PANTHER" id="PTHR37042">
    <property type="entry name" value="OUTER MEMBRANE PROTEIN RV1973"/>
    <property type="match status" value="1"/>
</dbReference>
<gene>
    <name evidence="3" type="ORF">GCM10009827_081730</name>
</gene>
<sequence>MPRFPKGYRKGVVALALAIALGLGFAGVGWYEHQQAHQRDVAVRQSLTAATAAAQAIFSYDYRSFDTSVANARTFVTGQFADEYGRTTAALKPNAVSEQAIVRAAVSASGVVSAGPERVELLLYLNQYRRNTNITGEKVDQNRVVLTMVPVDGAWKVSNAVAI</sequence>
<organism evidence="3 4">
    <name type="scientific">Dactylosporangium maewongense</name>
    <dbReference type="NCBI Taxonomy" id="634393"/>
    <lineage>
        <taxon>Bacteria</taxon>
        <taxon>Bacillati</taxon>
        <taxon>Actinomycetota</taxon>
        <taxon>Actinomycetes</taxon>
        <taxon>Micromonosporales</taxon>
        <taxon>Micromonosporaceae</taxon>
        <taxon>Dactylosporangium</taxon>
    </lineage>
</organism>
<evidence type="ECO:0000313" key="4">
    <source>
        <dbReference type="Proteomes" id="UP001501470"/>
    </source>
</evidence>
<dbReference type="EMBL" id="BAAAQD010000020">
    <property type="protein sequence ID" value="GAA1548969.1"/>
    <property type="molecule type" value="Genomic_DNA"/>
</dbReference>
<evidence type="ECO:0000256" key="2">
    <source>
        <dbReference type="ARBA" id="ARBA00023136"/>
    </source>
</evidence>
<proteinExistence type="predicted"/>
<accession>A0ABN2BWS9</accession>
<dbReference type="PANTHER" id="PTHR37042:SF4">
    <property type="entry name" value="OUTER MEMBRANE PROTEIN RV1973"/>
    <property type="match status" value="1"/>
</dbReference>
<evidence type="ECO:0000256" key="1">
    <source>
        <dbReference type="ARBA" id="ARBA00004370"/>
    </source>
</evidence>